<dbReference type="Gene3D" id="3.40.50.620">
    <property type="entry name" value="HUPs"/>
    <property type="match status" value="1"/>
</dbReference>
<dbReference type="InterPro" id="IPR051599">
    <property type="entry name" value="Cell_Envelope_Assoc"/>
</dbReference>
<dbReference type="KEGG" id="mku:I2456_12745"/>
<dbReference type="PANTHER" id="PTHR30336:SF20">
    <property type="entry name" value="DUF218 DOMAIN-CONTAINING PROTEIN"/>
    <property type="match status" value="1"/>
</dbReference>
<name>A0AAX1JIL1_9MYCO</name>
<sequence length="140" mass="15741">MQRWRVRIAVRSTDPHRARFVFSGGAVHGPVPEAQMMANYAVHHLGVPVHNVVVEDQSRTTVENVVNSVPLMTDSPAIKIASNTFHARRARQILRDESPELAARLVRARDYVLMEWGPLHAGLVAFERYRDRRARVAAAG</sequence>
<dbReference type="InterPro" id="IPR003848">
    <property type="entry name" value="DUF218"/>
</dbReference>
<feature type="domain" description="DUF218" evidence="1">
    <location>
        <begin position="3"/>
        <end position="115"/>
    </location>
</feature>
<reference evidence="2" key="1">
    <citation type="submission" date="2020-11" db="EMBL/GenBank/DDBJ databases">
        <title>Intraspecies plasmid and genomic variation of Mycobacterium kubicae revealed by the complete genome sequences of two clinical isolates.</title>
        <authorList>
            <person name="Hendrix J.R."/>
            <person name="Epperson L.E."/>
            <person name="Honda J.R."/>
            <person name="Strong M."/>
        </authorList>
    </citation>
    <scope>NUCLEOTIDE SEQUENCE</scope>
    <source>
        <strain evidence="2">JCM 13573</strain>
    </source>
</reference>
<protein>
    <submittedName>
        <fullName evidence="2">YdcF family protein</fullName>
    </submittedName>
</protein>
<gene>
    <name evidence="2" type="ORF">I2456_12745</name>
</gene>
<dbReference type="Pfam" id="PF02698">
    <property type="entry name" value="DUF218"/>
    <property type="match status" value="1"/>
</dbReference>
<proteinExistence type="predicted"/>
<evidence type="ECO:0000313" key="3">
    <source>
        <dbReference type="Proteomes" id="UP000663583"/>
    </source>
</evidence>
<dbReference type="GO" id="GO:0005886">
    <property type="term" value="C:plasma membrane"/>
    <property type="evidence" value="ECO:0007669"/>
    <property type="project" value="TreeGrafter"/>
</dbReference>
<dbReference type="Proteomes" id="UP000663583">
    <property type="component" value="Chromosome"/>
</dbReference>
<dbReference type="CDD" id="cd06259">
    <property type="entry name" value="YdcF-like"/>
    <property type="match status" value="1"/>
</dbReference>
<dbReference type="EMBL" id="CP065047">
    <property type="protein sequence ID" value="QPI40212.1"/>
    <property type="molecule type" value="Genomic_DNA"/>
</dbReference>
<organism evidence="2 3">
    <name type="scientific">Mycobacterium kubicae</name>
    <dbReference type="NCBI Taxonomy" id="120959"/>
    <lineage>
        <taxon>Bacteria</taxon>
        <taxon>Bacillati</taxon>
        <taxon>Actinomycetota</taxon>
        <taxon>Actinomycetes</taxon>
        <taxon>Mycobacteriales</taxon>
        <taxon>Mycobacteriaceae</taxon>
        <taxon>Mycobacterium</taxon>
        <taxon>Mycobacterium simiae complex</taxon>
    </lineage>
</organism>
<dbReference type="PANTHER" id="PTHR30336">
    <property type="entry name" value="INNER MEMBRANE PROTEIN, PROBABLE PERMEASE"/>
    <property type="match status" value="1"/>
</dbReference>
<dbReference type="AlphaFoldDB" id="A0AAX1JIL1"/>
<evidence type="ECO:0000313" key="2">
    <source>
        <dbReference type="EMBL" id="QPI40212.1"/>
    </source>
</evidence>
<accession>A0AAX1JIL1</accession>
<evidence type="ECO:0000259" key="1">
    <source>
        <dbReference type="Pfam" id="PF02698"/>
    </source>
</evidence>
<dbReference type="InterPro" id="IPR014729">
    <property type="entry name" value="Rossmann-like_a/b/a_fold"/>
</dbReference>